<gene>
    <name evidence="2" type="ORF">G7Y89_g11375</name>
</gene>
<dbReference type="OrthoDB" id="3550792at2759"/>
<proteinExistence type="predicted"/>
<feature type="region of interest" description="Disordered" evidence="1">
    <location>
        <begin position="269"/>
        <end position="340"/>
    </location>
</feature>
<dbReference type="Proteomes" id="UP000566819">
    <property type="component" value="Unassembled WGS sequence"/>
</dbReference>
<name>A0A8H4RDT2_9HELO</name>
<feature type="compositionally biased region" description="Low complexity" evidence="1">
    <location>
        <begin position="319"/>
        <end position="328"/>
    </location>
</feature>
<accession>A0A8H4RDT2</accession>
<dbReference type="EMBL" id="JAAMPI010001085">
    <property type="protein sequence ID" value="KAF4626781.1"/>
    <property type="molecule type" value="Genomic_DNA"/>
</dbReference>
<keyword evidence="3" id="KW-1185">Reference proteome</keyword>
<comment type="caution">
    <text evidence="2">The sequence shown here is derived from an EMBL/GenBank/DDBJ whole genome shotgun (WGS) entry which is preliminary data.</text>
</comment>
<evidence type="ECO:0000313" key="3">
    <source>
        <dbReference type="Proteomes" id="UP000566819"/>
    </source>
</evidence>
<sequence length="660" mass="75053">MGNSKPRRKKPSYRSKYGKAEDIIEGLGYPKGSEIRNHTSFRNKVAQFRKDYIQANADLVQFPLDFAAPEVIACADSYLRKHHRDFSDSRDAERYKWPVYPRDEQRIRETVSNNIEVHLNYSYPLEKSDENWKIGWLFKPFSRRRIEKVDPFVYRYLHEHNLYHTRVTKHHIVSRFFDDLKRHYQLDIPNSNKHSGISLENLSDTSLRARCKVFITQIVPLWMEYSPKSFGFLEERDGVIQKSSEFEKAWRTQRQEWIKHVHRSSTDGVLEWNPAIGSQENQKETGMKRGPGSYGDPNPYRSKHNPLRKRQRTEHDGSKSSSNSNIVSLLTPSPVGKQSDAADIVEEAKKAAEAEEDDEVPQLVPVVRSHDEAVCPPTMSATDWLPAKHSADPFEAQKHSEFSPPLRTQSPREVSIDFSPFLITSPEPQVLPAKFYFTEAKFEPADNNTTQIQPAEPFCNFNGVSQPASSSTDAHKTSDPAIAIISDVPTTSASTATFTPHAGFISNDGLMSLSNLPDGLNIKNTPPIVNREQPPAINLPTSTNLSCPAPTTNNREALPAALDSNGIGDEEPSEVVSKKTLNKMTLAQTFTLWGKYVTLVISKYSEEEEWKKLKEKLHKFTTNSSFDRKNVKIKDFFIWVLCGDKLNLNGDEEVVEDESE</sequence>
<feature type="compositionally biased region" description="Basic residues" evidence="1">
    <location>
        <begin position="301"/>
        <end position="312"/>
    </location>
</feature>
<organism evidence="2 3">
    <name type="scientific">Cudoniella acicularis</name>
    <dbReference type="NCBI Taxonomy" id="354080"/>
    <lineage>
        <taxon>Eukaryota</taxon>
        <taxon>Fungi</taxon>
        <taxon>Dikarya</taxon>
        <taxon>Ascomycota</taxon>
        <taxon>Pezizomycotina</taxon>
        <taxon>Leotiomycetes</taxon>
        <taxon>Helotiales</taxon>
        <taxon>Tricladiaceae</taxon>
        <taxon>Cudoniella</taxon>
    </lineage>
</organism>
<protein>
    <submittedName>
        <fullName evidence="2">Uncharacterized protein</fullName>
    </submittedName>
</protein>
<evidence type="ECO:0000256" key="1">
    <source>
        <dbReference type="SAM" id="MobiDB-lite"/>
    </source>
</evidence>
<dbReference type="AlphaFoldDB" id="A0A8H4RDT2"/>
<evidence type="ECO:0000313" key="2">
    <source>
        <dbReference type="EMBL" id="KAF4626781.1"/>
    </source>
</evidence>
<reference evidence="2 3" key="1">
    <citation type="submission" date="2020-03" db="EMBL/GenBank/DDBJ databases">
        <title>Draft Genome Sequence of Cudoniella acicularis.</title>
        <authorList>
            <person name="Buettner E."/>
            <person name="Kellner H."/>
        </authorList>
    </citation>
    <scope>NUCLEOTIDE SEQUENCE [LARGE SCALE GENOMIC DNA]</scope>
    <source>
        <strain evidence="2 3">DSM 108380</strain>
    </source>
</reference>